<dbReference type="GO" id="GO:0043171">
    <property type="term" value="P:peptide catabolic process"/>
    <property type="evidence" value="ECO:0007669"/>
    <property type="project" value="UniProtKB-UniRule"/>
</dbReference>
<evidence type="ECO:0000256" key="5">
    <source>
        <dbReference type="ARBA" id="ARBA00022801"/>
    </source>
</evidence>
<evidence type="ECO:0000256" key="1">
    <source>
        <dbReference type="ARBA" id="ARBA00010491"/>
    </source>
</evidence>
<reference evidence="8 9" key="1">
    <citation type="submission" date="2018-05" db="EMBL/GenBank/DDBJ databases">
        <title>Marinifilum breve JC075T sp. nov., a marine bacterium isolated from Yongle Blue Hole in the South China Sea.</title>
        <authorList>
            <person name="Fu T."/>
        </authorList>
    </citation>
    <scope>NUCLEOTIDE SEQUENCE [LARGE SCALE GENOMIC DNA]</scope>
    <source>
        <strain evidence="8 9">JC075</strain>
    </source>
</reference>
<name>A0A2V3ZTV2_9BACT</name>
<evidence type="ECO:0000256" key="4">
    <source>
        <dbReference type="ARBA" id="ARBA00022729"/>
    </source>
</evidence>
<dbReference type="AlphaFoldDB" id="A0A2V3ZTV2"/>
<accession>A0A2V3ZTV2</accession>
<keyword evidence="5 7" id="KW-0378">Hydrolase</keyword>
<dbReference type="InterPro" id="IPR019500">
    <property type="entry name" value="Pep_S46"/>
</dbReference>
<keyword evidence="6 7" id="KW-0720">Serine protease</keyword>
<dbReference type="RefSeq" id="WP_110362207.1">
    <property type="nucleotide sequence ID" value="NZ_QFLI01000009.1"/>
</dbReference>
<dbReference type="InterPro" id="IPR009003">
    <property type="entry name" value="Peptidase_S1_PA"/>
</dbReference>
<keyword evidence="3 7" id="KW-0645">Protease</keyword>
<dbReference type="GO" id="GO:0006508">
    <property type="term" value="P:proteolysis"/>
    <property type="evidence" value="ECO:0007669"/>
    <property type="project" value="UniProtKB-KW"/>
</dbReference>
<keyword evidence="9" id="KW-1185">Reference proteome</keyword>
<comment type="similarity">
    <text evidence="1 7">Belongs to the peptidase S46 family.</text>
</comment>
<organism evidence="8 9">
    <name type="scientific">Marinifilum breve</name>
    <dbReference type="NCBI Taxonomy" id="2184082"/>
    <lineage>
        <taxon>Bacteria</taxon>
        <taxon>Pseudomonadati</taxon>
        <taxon>Bacteroidota</taxon>
        <taxon>Bacteroidia</taxon>
        <taxon>Marinilabiliales</taxon>
        <taxon>Marinifilaceae</taxon>
    </lineage>
</organism>
<evidence type="ECO:0000256" key="3">
    <source>
        <dbReference type="ARBA" id="ARBA00022670"/>
    </source>
</evidence>
<dbReference type="GO" id="GO:0070009">
    <property type="term" value="F:serine-type aminopeptidase activity"/>
    <property type="evidence" value="ECO:0007669"/>
    <property type="project" value="UniProtKB-UniRule"/>
</dbReference>
<sequence length="725" mass="81646">MRNLKSLVLGLSLLLCFSTVRADEGMWLLSLLKKNAAEMQEKGFKLTAEDIYKVNESCLKDAIVGLGSEGRPFRHFCTGEIISDQGLFLTNHHCGFGVIQSHSTPEHDYLSDGFWAYSKKEELSNPGITASILVKMEDVTKAVLKGVKDDMSEEDRYKAIEEAASAIEKKAEEDTHLRANVRSMFNGNQYFVFIYEIYKDVRLVGAPPQSMGKFGGDTDNWMWPRHTADFSLFRIYTGADGKPAAYSENNVPLKPKHHLPISIKGVEEGDFAMIMGFPGTTNRYLTSYGLEETMKITNKNRYDIRTVKLDIMMNDMLKDPKVRIQYASKHASSANYWKYSNEQNKALKKLNTMGHKKEIEKDFLEWANAKPKRAAKYGEALNMIEKVYADRKDAAYQASYIGEALSRGAEAPGFAARAGKLLKLLKAETQDAEAIEKAITALKASGKRFYKDYNAPTDQKLMAGLFAFYAEHIAMENRPSIFEIIEKEYNNDFNKFAENVYANSVFANEDKFNKFIEAPEAEVLENDLLYRTGSSIQDTYYKAYRAAYNGSENLNKGRRLFVDGLLQINKKKLMAPDANSTLRLTYGNVGGYEPRDGAYYYHYTTLKGVMEKEDPTSHEFQVPAKLKELYEAKDYGQYADKNGNLPACFLTNNDITGGNSGSPVINGNGELIGTAFDGNSEAMSGDIDFEENLQRCINLDVRYTLFIIDKFAGAKNIIDELTIVK</sequence>
<dbReference type="EC" id="3.4.14.-" evidence="7"/>
<dbReference type="EMBL" id="QFLI01000009">
    <property type="protein sequence ID" value="PXX97855.1"/>
    <property type="molecule type" value="Genomic_DNA"/>
</dbReference>
<evidence type="ECO:0000256" key="6">
    <source>
        <dbReference type="ARBA" id="ARBA00022825"/>
    </source>
</evidence>
<dbReference type="OrthoDB" id="9805367at2"/>
<keyword evidence="2 7" id="KW-0031">Aminopeptidase</keyword>
<keyword evidence="4" id="KW-0732">Signal</keyword>
<dbReference type="Gene3D" id="2.40.10.10">
    <property type="entry name" value="Trypsin-like serine proteases"/>
    <property type="match status" value="1"/>
</dbReference>
<dbReference type="PANTHER" id="PTHR38469:SF1">
    <property type="entry name" value="PERIPLASMIC PEPTIDASE SUBFAMILY S1B"/>
    <property type="match status" value="1"/>
</dbReference>
<dbReference type="PANTHER" id="PTHR38469">
    <property type="entry name" value="PERIPLASMIC PEPTIDASE SUBFAMILY S1B"/>
    <property type="match status" value="1"/>
</dbReference>
<protein>
    <recommendedName>
        <fullName evidence="7">Dipeptidyl-peptidase</fullName>
        <ecNumber evidence="7">3.4.14.-</ecNumber>
    </recommendedName>
</protein>
<dbReference type="SUPFAM" id="SSF50494">
    <property type="entry name" value="Trypsin-like serine proteases"/>
    <property type="match status" value="1"/>
</dbReference>
<dbReference type="Pfam" id="PF10459">
    <property type="entry name" value="Peptidase_S46"/>
    <property type="match status" value="1"/>
</dbReference>
<evidence type="ECO:0000256" key="2">
    <source>
        <dbReference type="ARBA" id="ARBA00022438"/>
    </source>
</evidence>
<dbReference type="Proteomes" id="UP000248079">
    <property type="component" value="Unassembled WGS sequence"/>
</dbReference>
<dbReference type="GO" id="GO:0008239">
    <property type="term" value="F:dipeptidyl-peptidase activity"/>
    <property type="evidence" value="ECO:0007669"/>
    <property type="project" value="UniProtKB-UniRule"/>
</dbReference>
<evidence type="ECO:0000313" key="8">
    <source>
        <dbReference type="EMBL" id="PXX97855.1"/>
    </source>
</evidence>
<evidence type="ECO:0000256" key="7">
    <source>
        <dbReference type="RuleBase" id="RU366067"/>
    </source>
</evidence>
<gene>
    <name evidence="8" type="ORF">DF185_17965</name>
</gene>
<proteinExistence type="inferred from homology"/>
<evidence type="ECO:0000313" key="9">
    <source>
        <dbReference type="Proteomes" id="UP000248079"/>
    </source>
</evidence>
<comment type="caution">
    <text evidence="8">The sequence shown here is derived from an EMBL/GenBank/DDBJ whole genome shotgun (WGS) entry which is preliminary data.</text>
</comment>
<comment type="function">
    <text evidence="7">Catalyzes the removal of dipeptides from the N-terminus of oligopeptides.</text>
</comment>
<dbReference type="InterPro" id="IPR043504">
    <property type="entry name" value="Peptidase_S1_PA_chymotrypsin"/>
</dbReference>